<dbReference type="EMBL" id="AVOT02000382">
    <property type="protein sequence ID" value="MBW0462593.1"/>
    <property type="molecule type" value="Genomic_DNA"/>
</dbReference>
<feature type="compositionally biased region" description="Polar residues" evidence="1">
    <location>
        <begin position="26"/>
        <end position="40"/>
    </location>
</feature>
<accession>A0A9Q3GCI1</accession>
<reference evidence="2" key="1">
    <citation type="submission" date="2021-03" db="EMBL/GenBank/DDBJ databases">
        <title>Draft genome sequence of rust myrtle Austropuccinia psidii MF-1, a brazilian biotype.</title>
        <authorList>
            <person name="Quecine M.C."/>
            <person name="Pachon D.M.R."/>
            <person name="Bonatelli M.L."/>
            <person name="Correr F.H."/>
            <person name="Franceschini L.M."/>
            <person name="Leite T.F."/>
            <person name="Margarido G.R.A."/>
            <person name="Almeida C.A."/>
            <person name="Ferrarezi J.A."/>
            <person name="Labate C.A."/>
        </authorList>
    </citation>
    <scope>NUCLEOTIDE SEQUENCE</scope>
    <source>
        <strain evidence="2">MF-1</strain>
    </source>
</reference>
<keyword evidence="3" id="KW-1185">Reference proteome</keyword>
<feature type="compositionally biased region" description="Polar residues" evidence="1">
    <location>
        <begin position="54"/>
        <end position="66"/>
    </location>
</feature>
<evidence type="ECO:0000313" key="3">
    <source>
        <dbReference type="Proteomes" id="UP000765509"/>
    </source>
</evidence>
<dbReference type="Proteomes" id="UP000765509">
    <property type="component" value="Unassembled WGS sequence"/>
</dbReference>
<feature type="compositionally biased region" description="Polar residues" evidence="1">
    <location>
        <begin position="1"/>
        <end position="18"/>
    </location>
</feature>
<feature type="region of interest" description="Disordered" evidence="1">
    <location>
        <begin position="1"/>
        <end position="111"/>
    </location>
</feature>
<comment type="caution">
    <text evidence="2">The sequence shown here is derived from an EMBL/GenBank/DDBJ whole genome shotgun (WGS) entry which is preliminary data.</text>
</comment>
<feature type="compositionally biased region" description="Polar residues" evidence="1">
    <location>
        <begin position="77"/>
        <end position="91"/>
    </location>
</feature>
<evidence type="ECO:0000256" key="1">
    <source>
        <dbReference type="SAM" id="MobiDB-lite"/>
    </source>
</evidence>
<protein>
    <submittedName>
        <fullName evidence="2">Uncharacterized protein</fullName>
    </submittedName>
</protein>
<gene>
    <name evidence="2" type="ORF">O181_002308</name>
</gene>
<feature type="compositionally biased region" description="Basic and acidic residues" evidence="1">
    <location>
        <begin position="41"/>
        <end position="50"/>
    </location>
</feature>
<name>A0A9Q3GCI1_9BASI</name>
<sequence length="111" mass="12246">MLSTRSEASYNLSGSSQKSYRHDYGKSQSVTERQGSTNEAQNDKLCHSEADNTVLPSNRAETSTRSRSGHFKCHTEGIQQLTSPQRVSDPSKSLGKLHELFPDFDKVSGPS</sequence>
<organism evidence="2 3">
    <name type="scientific">Austropuccinia psidii MF-1</name>
    <dbReference type="NCBI Taxonomy" id="1389203"/>
    <lineage>
        <taxon>Eukaryota</taxon>
        <taxon>Fungi</taxon>
        <taxon>Dikarya</taxon>
        <taxon>Basidiomycota</taxon>
        <taxon>Pucciniomycotina</taxon>
        <taxon>Pucciniomycetes</taxon>
        <taxon>Pucciniales</taxon>
        <taxon>Sphaerophragmiaceae</taxon>
        <taxon>Austropuccinia</taxon>
    </lineage>
</organism>
<feature type="compositionally biased region" description="Basic and acidic residues" evidence="1">
    <location>
        <begin position="96"/>
        <end position="111"/>
    </location>
</feature>
<evidence type="ECO:0000313" key="2">
    <source>
        <dbReference type="EMBL" id="MBW0462593.1"/>
    </source>
</evidence>
<dbReference type="AlphaFoldDB" id="A0A9Q3GCI1"/>
<proteinExistence type="predicted"/>